<gene>
    <name evidence="2" type="ORF">M438DRAFT_35929</name>
</gene>
<dbReference type="STRING" id="1043002.A0A074XNI0"/>
<organism evidence="2 3">
    <name type="scientific">Aureobasidium pullulans EXF-150</name>
    <dbReference type="NCBI Taxonomy" id="1043002"/>
    <lineage>
        <taxon>Eukaryota</taxon>
        <taxon>Fungi</taxon>
        <taxon>Dikarya</taxon>
        <taxon>Ascomycota</taxon>
        <taxon>Pezizomycotina</taxon>
        <taxon>Dothideomycetes</taxon>
        <taxon>Dothideomycetidae</taxon>
        <taxon>Dothideales</taxon>
        <taxon>Saccotheciaceae</taxon>
        <taxon>Aureobasidium</taxon>
    </lineage>
</organism>
<name>A0A074XNI0_AURPU</name>
<dbReference type="AlphaFoldDB" id="A0A074XNI0"/>
<reference evidence="2 3" key="1">
    <citation type="journal article" date="2014" name="BMC Genomics">
        <title>Genome sequencing of four Aureobasidium pullulans varieties: biotechnological potential, stress tolerance, and description of new species.</title>
        <authorList>
            <person name="Gostin Ar C."/>
            <person name="Ohm R.A."/>
            <person name="Kogej T."/>
            <person name="Sonjak S."/>
            <person name="Turk M."/>
            <person name="Zajc J."/>
            <person name="Zalar P."/>
            <person name="Grube M."/>
            <person name="Sun H."/>
            <person name="Han J."/>
            <person name="Sharma A."/>
            <person name="Chiniquy J."/>
            <person name="Ngan C.Y."/>
            <person name="Lipzen A."/>
            <person name="Barry K."/>
            <person name="Grigoriev I.V."/>
            <person name="Gunde-Cimerman N."/>
        </authorList>
    </citation>
    <scope>NUCLEOTIDE SEQUENCE [LARGE SCALE GENOMIC DNA]</scope>
    <source>
        <strain evidence="2 3">EXF-150</strain>
    </source>
</reference>
<keyword evidence="3" id="KW-1185">Reference proteome</keyword>
<feature type="region of interest" description="Disordered" evidence="1">
    <location>
        <begin position="145"/>
        <end position="268"/>
    </location>
</feature>
<dbReference type="GeneID" id="40749631"/>
<evidence type="ECO:0000313" key="2">
    <source>
        <dbReference type="EMBL" id="KEQ83557.1"/>
    </source>
</evidence>
<evidence type="ECO:0000256" key="1">
    <source>
        <dbReference type="SAM" id="MobiDB-lite"/>
    </source>
</evidence>
<dbReference type="RefSeq" id="XP_029759744.1">
    <property type="nucleotide sequence ID" value="XM_029907325.1"/>
</dbReference>
<dbReference type="EMBL" id="KL584984">
    <property type="protein sequence ID" value="KEQ83557.1"/>
    <property type="molecule type" value="Genomic_DNA"/>
</dbReference>
<protein>
    <submittedName>
        <fullName evidence="2">Uncharacterized protein</fullName>
    </submittedName>
</protein>
<sequence>MTRPYYKNPVLADYNEDIDQALRDDTFPGRLSLLTAPETRCPDSPGQRPTTEHRYVTLVNRVIRSQWPGAELAAYEVDKMMSNYLYQYPMRKWVIDPKHAELAYDTFLARESLRRQGRSIYDENQPHSPWSREISASAIQHARINSAPPLPGTDALDTAASSRPDPLEPTGENPYADLDTEVVSPRFKKEDSILKAPPQDEDSNYEKPFTADGLSQNVDGSEPQHMLNQTVSTSSGERSETRESSSEAGFGSDNRSATIDEIPPYMGNPKPKCLLEALARTKTRRERSIDEFPWRQTWAKNAPTHWDDTIYPGERLKELKSVHEQNEFLALEYGAFDSTNYRKKKQPSHLKTGYHSLQFRDQGFRYKYKDLIDFESARKAIKAILSHHPNMSQGALERLSEIEIYYGSKHSGTGLKPFYFSLLDSVRTRIQISSSEIFSLVEARRIIDFAPDLLSRITLLRVLAVGDGILDEFDLRHRLMLNGNYVNLENLRKRLENALGIEMHHYINKKDMKSVAEVKKWSDVNHRHFQEFQEF</sequence>
<proteinExistence type="predicted"/>
<dbReference type="Proteomes" id="UP000030706">
    <property type="component" value="Unassembled WGS sequence"/>
</dbReference>
<accession>A0A074XNI0</accession>
<evidence type="ECO:0000313" key="3">
    <source>
        <dbReference type="Proteomes" id="UP000030706"/>
    </source>
</evidence>
<dbReference type="HOGENOM" id="CLU_508958_0_0_1"/>